<reference evidence="2" key="1">
    <citation type="submission" date="2017-02" db="UniProtKB">
        <authorList>
            <consortium name="WormBaseParasite"/>
        </authorList>
    </citation>
    <scope>IDENTIFICATION</scope>
</reference>
<evidence type="ECO:0000313" key="2">
    <source>
        <dbReference type="WBParaSite" id="ALUE_0000268201-mRNA-1"/>
    </source>
</evidence>
<sequence length="99" mass="11031">MKSNIRNHQNTVAGEQLDGQSILMDADETYVVQNGHSIVLHESPSLEAVSAEMIDSAVEPEVKTDGWLHNRHGVWVRLPDHQHKFALAQVTYSLCSAKL</sequence>
<accession>A0A0M3HMD7</accession>
<dbReference type="WBParaSite" id="ALUE_0000268201-mRNA-1">
    <property type="protein sequence ID" value="ALUE_0000268201-mRNA-1"/>
    <property type="gene ID" value="ALUE_0000268201"/>
</dbReference>
<dbReference type="Proteomes" id="UP000036681">
    <property type="component" value="Unplaced"/>
</dbReference>
<evidence type="ECO:0000313" key="1">
    <source>
        <dbReference type="Proteomes" id="UP000036681"/>
    </source>
</evidence>
<proteinExistence type="predicted"/>
<keyword evidence="1" id="KW-1185">Reference proteome</keyword>
<name>A0A0M3HMD7_ASCLU</name>
<protein>
    <submittedName>
        <fullName evidence="2">DUF2171 domain-containing protein</fullName>
    </submittedName>
</protein>
<organism evidence="1 2">
    <name type="scientific">Ascaris lumbricoides</name>
    <name type="common">Giant roundworm</name>
    <dbReference type="NCBI Taxonomy" id="6252"/>
    <lineage>
        <taxon>Eukaryota</taxon>
        <taxon>Metazoa</taxon>
        <taxon>Ecdysozoa</taxon>
        <taxon>Nematoda</taxon>
        <taxon>Chromadorea</taxon>
        <taxon>Rhabditida</taxon>
        <taxon>Spirurina</taxon>
        <taxon>Ascaridomorpha</taxon>
        <taxon>Ascaridoidea</taxon>
        <taxon>Ascarididae</taxon>
        <taxon>Ascaris</taxon>
    </lineage>
</organism>
<dbReference type="AlphaFoldDB" id="A0A0M3HMD7"/>